<protein>
    <submittedName>
        <fullName evidence="2">Uncharacterized protein</fullName>
    </submittedName>
</protein>
<comment type="caution">
    <text evidence="2">The sequence shown here is derived from an EMBL/GenBank/DDBJ whole genome shotgun (WGS) entry which is preliminary data.</text>
</comment>
<gene>
    <name evidence="2" type="ORF">A9Q02_17550</name>
</gene>
<reference evidence="2 3" key="1">
    <citation type="submission" date="2016-05" db="EMBL/GenBank/DDBJ databases">
        <authorList>
            <person name="Lavstsen T."/>
            <person name="Jespersen J.S."/>
        </authorList>
    </citation>
    <scope>NUCLEOTIDE SEQUENCE [LARGE SCALE GENOMIC DNA]</scope>
    <source>
        <strain evidence="2 3">B7-9</strain>
    </source>
</reference>
<name>A0A2H3KV81_9CHLR</name>
<dbReference type="Proteomes" id="UP000220922">
    <property type="component" value="Unassembled WGS sequence"/>
</dbReference>
<dbReference type="AlphaFoldDB" id="A0A2H3KV81"/>
<feature type="compositionally biased region" description="Gly residues" evidence="1">
    <location>
        <begin position="8"/>
        <end position="19"/>
    </location>
</feature>
<evidence type="ECO:0000313" key="3">
    <source>
        <dbReference type="Proteomes" id="UP000220922"/>
    </source>
</evidence>
<proteinExistence type="predicted"/>
<keyword evidence="3" id="KW-1185">Reference proteome</keyword>
<evidence type="ECO:0000313" key="2">
    <source>
        <dbReference type="EMBL" id="PDV97792.1"/>
    </source>
</evidence>
<sequence>MWGACFGLTGGGRTTGGVGDDGRGSSSVARMMLRVVGHACGEPGRGVKGTRSIMCVLHANNTISGGL</sequence>
<accession>A0A2H3KV81</accession>
<evidence type="ECO:0000256" key="1">
    <source>
        <dbReference type="SAM" id="MobiDB-lite"/>
    </source>
</evidence>
<feature type="region of interest" description="Disordered" evidence="1">
    <location>
        <begin position="1"/>
        <end position="24"/>
    </location>
</feature>
<dbReference type="EMBL" id="LYXE01000123">
    <property type="protein sequence ID" value="PDV97792.1"/>
    <property type="molecule type" value="Genomic_DNA"/>
</dbReference>
<organism evidence="2 3">
    <name type="scientific">Candidatus Chloroploca asiatica</name>
    <dbReference type="NCBI Taxonomy" id="1506545"/>
    <lineage>
        <taxon>Bacteria</taxon>
        <taxon>Bacillati</taxon>
        <taxon>Chloroflexota</taxon>
        <taxon>Chloroflexia</taxon>
        <taxon>Chloroflexales</taxon>
        <taxon>Chloroflexineae</taxon>
        <taxon>Oscillochloridaceae</taxon>
        <taxon>Candidatus Chloroploca</taxon>
    </lineage>
</organism>